<protein>
    <submittedName>
        <fullName evidence="2">Uncharacterized protein</fullName>
    </submittedName>
</protein>
<feature type="compositionally biased region" description="Gly residues" evidence="1">
    <location>
        <begin position="1"/>
        <end position="10"/>
    </location>
</feature>
<comment type="caution">
    <text evidence="2">The sequence shown here is derived from an EMBL/GenBank/DDBJ whole genome shotgun (WGS) entry which is preliminary data.</text>
</comment>
<accession>A0ABR3NET1</accession>
<reference evidence="2 3" key="1">
    <citation type="submission" date="2023-09" db="EMBL/GenBank/DDBJ databases">
        <authorList>
            <person name="Wang M."/>
        </authorList>
    </citation>
    <scope>NUCLEOTIDE SEQUENCE [LARGE SCALE GENOMIC DNA]</scope>
    <source>
        <strain evidence="2">GT-2023</strain>
        <tissue evidence="2">Liver</tissue>
    </source>
</reference>
<sequence length="77" mass="8096">MEHGETGGNGSAQRYPFGRIINTQAGNTGSNSPVDSETQSGTFIKTSAKCVTDDMPSAFKTLSRCVRTRGEKALGAL</sequence>
<dbReference type="Proteomes" id="UP001558613">
    <property type="component" value="Unassembled WGS sequence"/>
</dbReference>
<feature type="region of interest" description="Disordered" evidence="1">
    <location>
        <begin position="1"/>
        <end position="39"/>
    </location>
</feature>
<evidence type="ECO:0000313" key="3">
    <source>
        <dbReference type="Proteomes" id="UP001558613"/>
    </source>
</evidence>
<proteinExistence type="predicted"/>
<feature type="compositionally biased region" description="Polar residues" evidence="1">
    <location>
        <begin position="21"/>
        <end position="39"/>
    </location>
</feature>
<gene>
    <name evidence="2" type="ORF">QQF64_034985</name>
</gene>
<name>A0ABR3NET1_9TELE</name>
<dbReference type="EMBL" id="JAYMGO010000004">
    <property type="protein sequence ID" value="KAL1275362.1"/>
    <property type="molecule type" value="Genomic_DNA"/>
</dbReference>
<evidence type="ECO:0000256" key="1">
    <source>
        <dbReference type="SAM" id="MobiDB-lite"/>
    </source>
</evidence>
<evidence type="ECO:0000313" key="2">
    <source>
        <dbReference type="EMBL" id="KAL1275362.1"/>
    </source>
</evidence>
<keyword evidence="3" id="KW-1185">Reference proteome</keyword>
<organism evidence="2 3">
    <name type="scientific">Cirrhinus molitorella</name>
    <name type="common">mud carp</name>
    <dbReference type="NCBI Taxonomy" id="172907"/>
    <lineage>
        <taxon>Eukaryota</taxon>
        <taxon>Metazoa</taxon>
        <taxon>Chordata</taxon>
        <taxon>Craniata</taxon>
        <taxon>Vertebrata</taxon>
        <taxon>Euteleostomi</taxon>
        <taxon>Actinopterygii</taxon>
        <taxon>Neopterygii</taxon>
        <taxon>Teleostei</taxon>
        <taxon>Ostariophysi</taxon>
        <taxon>Cypriniformes</taxon>
        <taxon>Cyprinidae</taxon>
        <taxon>Labeoninae</taxon>
        <taxon>Labeonini</taxon>
        <taxon>Cirrhinus</taxon>
    </lineage>
</organism>